<proteinExistence type="predicted"/>
<dbReference type="Proteomes" id="UP000647416">
    <property type="component" value="Unassembled WGS sequence"/>
</dbReference>
<dbReference type="EMBL" id="JACRTE010000055">
    <property type="protein sequence ID" value="MBC8597549.1"/>
    <property type="molecule type" value="Genomic_DNA"/>
</dbReference>
<protein>
    <submittedName>
        <fullName evidence="1">Uncharacterized protein</fullName>
    </submittedName>
</protein>
<reference evidence="1" key="1">
    <citation type="submission" date="2020-08" db="EMBL/GenBank/DDBJ databases">
        <title>Genome public.</title>
        <authorList>
            <person name="Liu C."/>
            <person name="Sun Q."/>
        </authorList>
    </citation>
    <scope>NUCLEOTIDE SEQUENCE</scope>
    <source>
        <strain evidence="1">NSJ-50</strain>
    </source>
</reference>
<evidence type="ECO:0000313" key="1">
    <source>
        <dbReference type="EMBL" id="MBC8597549.1"/>
    </source>
</evidence>
<gene>
    <name evidence="1" type="ORF">H8706_11865</name>
</gene>
<organism evidence="1 2">
    <name type="scientific">Qingrenia yutianensis</name>
    <dbReference type="NCBI Taxonomy" id="2763676"/>
    <lineage>
        <taxon>Bacteria</taxon>
        <taxon>Bacillati</taxon>
        <taxon>Bacillota</taxon>
        <taxon>Clostridia</taxon>
        <taxon>Eubacteriales</taxon>
        <taxon>Oscillospiraceae</taxon>
        <taxon>Qingrenia</taxon>
    </lineage>
</organism>
<evidence type="ECO:0000313" key="2">
    <source>
        <dbReference type="Proteomes" id="UP000647416"/>
    </source>
</evidence>
<accession>A0A926FFY9</accession>
<comment type="caution">
    <text evidence="1">The sequence shown here is derived from an EMBL/GenBank/DDBJ whole genome shotgun (WGS) entry which is preliminary data.</text>
</comment>
<name>A0A926FFY9_9FIRM</name>
<dbReference type="AlphaFoldDB" id="A0A926FFY9"/>
<keyword evidence="2" id="KW-1185">Reference proteome</keyword>
<dbReference type="RefSeq" id="WP_262432813.1">
    <property type="nucleotide sequence ID" value="NZ_JACRTE010000055.1"/>
</dbReference>
<sequence>MNERERLIKLIDDFGDDVALCDVCNRPREDCEGCTNEQLADYLLKNGVIVPPVNVGGIVWVIYNKCVMSANVLAVYVDKSGGMFDLKILTEGLKSIVNKDYTFDMVYTTKEQAEKALKGGAE</sequence>